<keyword evidence="6" id="KW-0539">Nucleus</keyword>
<evidence type="ECO:0000256" key="6">
    <source>
        <dbReference type="ARBA" id="ARBA00023242"/>
    </source>
</evidence>
<dbReference type="GO" id="GO:0000707">
    <property type="term" value="P:meiotic DNA recombinase assembly"/>
    <property type="evidence" value="ECO:0007669"/>
    <property type="project" value="TreeGrafter"/>
</dbReference>
<dbReference type="GO" id="GO:0033065">
    <property type="term" value="C:Rad51C-XRCC3 complex"/>
    <property type="evidence" value="ECO:0007669"/>
    <property type="project" value="TreeGrafter"/>
</dbReference>
<reference evidence="8 9" key="1">
    <citation type="journal article" date="2023" name="PLoS ONE">
        <title>Cytospora paraplurivora sp. nov. isolated from orchards with fruit tree decline syndrome in Ontario, Canada.</title>
        <authorList>
            <person name="Ilyukhin E."/>
            <person name="Nguyen H.D.T."/>
            <person name="Castle A.J."/>
            <person name="Ellouze W."/>
        </authorList>
    </citation>
    <scope>NUCLEOTIDE SEQUENCE [LARGE SCALE GENOMIC DNA]</scope>
    <source>
        <strain evidence="8 9">FDS-564</strain>
    </source>
</reference>
<dbReference type="EMBL" id="JAJSPL020000002">
    <property type="protein sequence ID" value="KAK7748602.1"/>
    <property type="molecule type" value="Genomic_DNA"/>
</dbReference>
<dbReference type="GO" id="GO:0140664">
    <property type="term" value="F:ATP-dependent DNA damage sensor activity"/>
    <property type="evidence" value="ECO:0007669"/>
    <property type="project" value="InterPro"/>
</dbReference>
<dbReference type="InterPro" id="IPR020588">
    <property type="entry name" value="RecA_ATP-bd"/>
</dbReference>
<dbReference type="PANTHER" id="PTHR46239">
    <property type="entry name" value="DNA REPAIR PROTEIN RAD51 HOMOLOG 3 RAD51C"/>
    <property type="match status" value="1"/>
</dbReference>
<evidence type="ECO:0000256" key="2">
    <source>
        <dbReference type="ARBA" id="ARBA00022741"/>
    </source>
</evidence>
<proteinExistence type="predicted"/>
<dbReference type="GO" id="GO:0033063">
    <property type="term" value="C:Rad51B-Rad51C-Rad51D-XRCC2 complex"/>
    <property type="evidence" value="ECO:0007669"/>
    <property type="project" value="TreeGrafter"/>
</dbReference>
<keyword evidence="3" id="KW-0227">DNA damage</keyword>
<dbReference type="GO" id="GO:0007131">
    <property type="term" value="P:reciprocal meiotic recombination"/>
    <property type="evidence" value="ECO:0007669"/>
    <property type="project" value="TreeGrafter"/>
</dbReference>
<accession>A0AAN9UKI9</accession>
<dbReference type="Proteomes" id="UP001320245">
    <property type="component" value="Unassembled WGS sequence"/>
</dbReference>
<name>A0AAN9UKI9_9PEZI</name>
<evidence type="ECO:0000313" key="8">
    <source>
        <dbReference type="EMBL" id="KAK7748602.1"/>
    </source>
</evidence>
<dbReference type="PANTHER" id="PTHR46239:SF1">
    <property type="entry name" value="DNA REPAIR PROTEIN RAD51 HOMOLOG 3"/>
    <property type="match status" value="1"/>
</dbReference>
<evidence type="ECO:0000259" key="7">
    <source>
        <dbReference type="PROSITE" id="PS50162"/>
    </source>
</evidence>
<keyword evidence="4" id="KW-0067">ATP-binding</keyword>
<sequence>MPEDRLPTVSAAQALDELDGNASRQVSTSLPDLDRALTGNASGLSTENDKKGGIQKSQVTEIWGPPGVGKTTFGIQAAANVLRDGKNVVWIGPSTSVKRLQVLQYVVGALQKLAATRDAAVVVLTQCATRMQAERRATLTPAINANVWEQGITTRVALFRDWMWHDGHASGARLAAVQKVNGKATLDALETVYGFKIESTGLVPTIQASKSRIAKMRTMDGKRKTPAFCQECLRNGKEAKMSYSDNILKPMTKATLTIPNSNPTIPLARSSELHCRTAG</sequence>
<dbReference type="GO" id="GO:0005657">
    <property type="term" value="C:replication fork"/>
    <property type="evidence" value="ECO:0007669"/>
    <property type="project" value="TreeGrafter"/>
</dbReference>
<dbReference type="Gene3D" id="3.40.50.300">
    <property type="entry name" value="P-loop containing nucleotide triphosphate hydrolases"/>
    <property type="match status" value="2"/>
</dbReference>
<dbReference type="AlphaFoldDB" id="A0AAN9UKI9"/>
<dbReference type="GO" id="GO:0008821">
    <property type="term" value="F:crossover junction DNA endonuclease activity"/>
    <property type="evidence" value="ECO:0007669"/>
    <property type="project" value="TreeGrafter"/>
</dbReference>
<dbReference type="GO" id="GO:0005524">
    <property type="term" value="F:ATP binding"/>
    <property type="evidence" value="ECO:0007669"/>
    <property type="project" value="UniProtKB-KW"/>
</dbReference>
<dbReference type="SUPFAM" id="SSF52540">
    <property type="entry name" value="P-loop containing nucleoside triphosphate hydrolases"/>
    <property type="match status" value="1"/>
</dbReference>
<protein>
    <recommendedName>
        <fullName evidence="7">RecA family profile 1 domain-containing protein</fullName>
    </recommendedName>
</protein>
<dbReference type="InterPro" id="IPR027417">
    <property type="entry name" value="P-loop_NTPase"/>
</dbReference>
<feature type="domain" description="RecA family profile 1" evidence="7">
    <location>
        <begin position="22"/>
        <end position="101"/>
    </location>
</feature>
<organism evidence="8 9">
    <name type="scientific">Cytospora paraplurivora</name>
    <dbReference type="NCBI Taxonomy" id="2898453"/>
    <lineage>
        <taxon>Eukaryota</taxon>
        <taxon>Fungi</taxon>
        <taxon>Dikarya</taxon>
        <taxon>Ascomycota</taxon>
        <taxon>Pezizomycotina</taxon>
        <taxon>Sordariomycetes</taxon>
        <taxon>Sordariomycetidae</taxon>
        <taxon>Diaporthales</taxon>
        <taxon>Cytosporaceae</taxon>
        <taxon>Cytospora</taxon>
    </lineage>
</organism>
<evidence type="ECO:0000256" key="3">
    <source>
        <dbReference type="ARBA" id="ARBA00022763"/>
    </source>
</evidence>
<comment type="subcellular location">
    <subcellularLocation>
        <location evidence="1">Nucleus</location>
    </subcellularLocation>
</comment>
<evidence type="ECO:0000256" key="5">
    <source>
        <dbReference type="ARBA" id="ARBA00023204"/>
    </source>
</evidence>
<dbReference type="PROSITE" id="PS50162">
    <property type="entry name" value="RECA_2"/>
    <property type="match status" value="1"/>
</dbReference>
<evidence type="ECO:0000256" key="4">
    <source>
        <dbReference type="ARBA" id="ARBA00022840"/>
    </source>
</evidence>
<gene>
    <name evidence="8" type="ORF">SLS53_000622</name>
</gene>
<dbReference type="GO" id="GO:0000400">
    <property type="term" value="F:four-way junction DNA binding"/>
    <property type="evidence" value="ECO:0007669"/>
    <property type="project" value="TreeGrafter"/>
</dbReference>
<keyword evidence="2" id="KW-0547">Nucleotide-binding</keyword>
<dbReference type="InterPro" id="IPR052093">
    <property type="entry name" value="HR_Repair_Mediator"/>
</dbReference>
<evidence type="ECO:0000313" key="9">
    <source>
        <dbReference type="Proteomes" id="UP001320245"/>
    </source>
</evidence>
<keyword evidence="9" id="KW-1185">Reference proteome</keyword>
<comment type="caution">
    <text evidence="8">The sequence shown here is derived from an EMBL/GenBank/DDBJ whole genome shotgun (WGS) entry which is preliminary data.</text>
</comment>
<keyword evidence="5" id="KW-0234">DNA repair</keyword>
<evidence type="ECO:0000256" key="1">
    <source>
        <dbReference type="ARBA" id="ARBA00004123"/>
    </source>
</evidence>